<dbReference type="PANTHER" id="PTHR42752:SF1">
    <property type="entry name" value="IMIDAZOLONEPROPIONASE-RELATED"/>
    <property type="match status" value="1"/>
</dbReference>
<feature type="binding site" evidence="7">
    <location>
        <position position="139"/>
    </location>
    <ligand>
        <name>N-formimidoyl-L-glutamate</name>
        <dbReference type="ChEBI" id="CHEBI:58928"/>
    </ligand>
</feature>
<keyword evidence="9" id="KW-0614">Plasmid</keyword>
<comment type="function">
    <text evidence="7">Catalyzes the hydrolytic cleavage of the carbon-nitrogen bond in imidazolone-5-propanoate to yield N-formimidoyl-L-glutamate. It is the third step in the universal histidine degradation pathway.</text>
</comment>
<feature type="binding site" evidence="7">
    <location>
        <position position="67"/>
    </location>
    <ligand>
        <name>Fe(3+)</name>
        <dbReference type="ChEBI" id="CHEBI:29034"/>
    </ligand>
</feature>
<dbReference type="GO" id="GO:0005506">
    <property type="term" value="F:iron ion binding"/>
    <property type="evidence" value="ECO:0007669"/>
    <property type="project" value="UniProtKB-UniRule"/>
</dbReference>
<keyword evidence="2 7" id="KW-0479">Metal-binding</keyword>
<dbReference type="AlphaFoldDB" id="A0A060DLS3"/>
<dbReference type="EC" id="3.5.2.7" evidence="1 7"/>
<dbReference type="FunFam" id="3.20.20.140:FF:000007">
    <property type="entry name" value="Imidazolonepropionase"/>
    <property type="match status" value="1"/>
</dbReference>
<dbReference type="GO" id="GO:0050480">
    <property type="term" value="F:imidazolonepropionase activity"/>
    <property type="evidence" value="ECO:0007669"/>
    <property type="project" value="UniProtKB-UniRule"/>
</dbReference>
<dbReference type="NCBIfam" id="TIGR01224">
    <property type="entry name" value="hutI"/>
    <property type="match status" value="1"/>
</dbReference>
<comment type="subcellular location">
    <subcellularLocation>
        <location evidence="7">Cytoplasm</location>
    </subcellularLocation>
</comment>
<name>A0A060DLS3_9PROT</name>
<dbReference type="PANTHER" id="PTHR42752">
    <property type="entry name" value="IMIDAZOLONEPROPIONASE"/>
    <property type="match status" value="1"/>
</dbReference>
<sequence length="405" mass="42926">MMEWDSLWFNGHAATMAPGGVLRDAVIAVKDGRIAWIGAAKDRPAGRAAEEHDLGGRWVTPGLIDCHTHLVFGGNRAREFEMRLEGATYEEIARAGGGIASTVAATRAADEESLIVSAAVRLQRLLTEGVTVVEVKSGYGLDLATERRMLRAARALGERFPVTVRTTGLAAHALPPEFAGRADDYIALVCEDILPTLAAEGLLDAVDAFCERIAFSPEQTARVFDTARRLGLPVKLHADQLSDGGGAALAARYDALSADHVEHTNEEGARAMAAAGTVAVLLPGAFYMLRETKLPPIELFRRHGVPMAVSTDCNPGTSPAVSLLLMLNMACTLFRLTPQEALAGVTRNAAQALGMAATHGTLELGKAADLAVWDVGDPAELCYWLGANPCSAVVRSGRLVKSLQA</sequence>
<dbReference type="Gene3D" id="2.30.40.10">
    <property type="entry name" value="Urease, subunit C, domain 1"/>
    <property type="match status" value="1"/>
</dbReference>
<feature type="domain" description="Amidohydrolase-related" evidence="8">
    <location>
        <begin position="58"/>
        <end position="399"/>
    </location>
</feature>
<feature type="binding site" evidence="7">
    <location>
        <position position="237"/>
    </location>
    <ligand>
        <name>Zn(2+)</name>
        <dbReference type="ChEBI" id="CHEBI:29105"/>
    </ligand>
</feature>
<evidence type="ECO:0000259" key="8">
    <source>
        <dbReference type="Pfam" id="PF01979"/>
    </source>
</evidence>
<evidence type="ECO:0000256" key="4">
    <source>
        <dbReference type="ARBA" id="ARBA00022808"/>
    </source>
</evidence>
<dbReference type="Proteomes" id="UP000027186">
    <property type="component" value="Plasmid AbAZ39_p1"/>
</dbReference>
<dbReference type="SUPFAM" id="SSF51338">
    <property type="entry name" value="Composite domain of metallo-dependent hydrolases"/>
    <property type="match status" value="1"/>
</dbReference>
<evidence type="ECO:0000256" key="6">
    <source>
        <dbReference type="ARBA" id="ARBA00023004"/>
    </source>
</evidence>
<keyword evidence="3 7" id="KW-0378">Hydrolase</keyword>
<dbReference type="KEGG" id="abq:ABAZ39_18095"/>
<dbReference type="GO" id="GO:0005737">
    <property type="term" value="C:cytoplasm"/>
    <property type="evidence" value="ECO:0007669"/>
    <property type="project" value="UniProtKB-SubCell"/>
</dbReference>
<feature type="binding site" evidence="7">
    <location>
        <position position="312"/>
    </location>
    <ligand>
        <name>Fe(3+)</name>
        <dbReference type="ChEBI" id="CHEBI:29034"/>
    </ligand>
</feature>
<feature type="binding site" evidence="7">
    <location>
        <position position="317"/>
    </location>
    <ligand>
        <name>4-imidazolone-5-propanoate</name>
        <dbReference type="ChEBI" id="CHEBI:77893"/>
    </ligand>
</feature>
<comment type="pathway">
    <text evidence="7">Amino-acid degradation; L-histidine degradation into L-glutamate; N-formimidoyl-L-glutamate from L-histidine: step 3/3.</text>
</comment>
<comment type="similarity">
    <text evidence="7">Belongs to the metallo-dependent hydrolases superfamily. HutI family.</text>
</comment>
<dbReference type="SUPFAM" id="SSF51556">
    <property type="entry name" value="Metallo-dependent hydrolases"/>
    <property type="match status" value="1"/>
</dbReference>
<dbReference type="GO" id="GO:0019556">
    <property type="term" value="P:L-histidine catabolic process to glutamate and formamide"/>
    <property type="evidence" value="ECO:0007669"/>
    <property type="project" value="UniProtKB-UniRule"/>
</dbReference>
<feature type="binding site" evidence="7">
    <location>
        <position position="237"/>
    </location>
    <ligand>
        <name>Fe(3+)</name>
        <dbReference type="ChEBI" id="CHEBI:29034"/>
    </ligand>
</feature>
<reference evidence="9 10" key="1">
    <citation type="journal article" date="2014" name="Genome Announc.">
        <title>Complete Genome Sequence of the Model Rhizosphere Strain Azospirillum brasilense Az39, Successfully Applied in Agriculture.</title>
        <authorList>
            <person name="Rivera D."/>
            <person name="Revale S."/>
            <person name="Molina R."/>
            <person name="Gualpa J."/>
            <person name="Puente M."/>
            <person name="Maroniche G."/>
            <person name="Paris G."/>
            <person name="Baker D."/>
            <person name="Clavijo B."/>
            <person name="McLay K."/>
            <person name="Spaepen S."/>
            <person name="Perticari A."/>
            <person name="Vazquez M."/>
            <person name="Wisniewski-Dye F."/>
            <person name="Watkins C."/>
            <person name="Martinez-Abarca F."/>
            <person name="Vanderleyden J."/>
            <person name="Cassan F."/>
        </authorList>
    </citation>
    <scope>NUCLEOTIDE SEQUENCE [LARGE SCALE GENOMIC DNA]</scope>
    <source>
        <strain evidence="9 10">Az39</strain>
        <plasmid evidence="9">AbAZ39_p1</plasmid>
    </source>
</reference>
<dbReference type="InterPro" id="IPR005920">
    <property type="entry name" value="HutI"/>
</dbReference>
<evidence type="ECO:0000256" key="1">
    <source>
        <dbReference type="ARBA" id="ARBA00012864"/>
    </source>
</evidence>
<keyword evidence="5 7" id="KW-0862">Zinc</keyword>
<evidence type="ECO:0000256" key="2">
    <source>
        <dbReference type="ARBA" id="ARBA00022723"/>
    </source>
</evidence>
<comment type="cofactor">
    <cofactor evidence="7">
        <name>Zn(2+)</name>
        <dbReference type="ChEBI" id="CHEBI:29105"/>
    </cofactor>
    <cofactor evidence="7">
        <name>Fe(3+)</name>
        <dbReference type="ChEBI" id="CHEBI:29034"/>
    </cofactor>
    <text evidence="7">Binds 1 zinc or iron ion per subunit.</text>
</comment>
<keyword evidence="7" id="KW-0963">Cytoplasm</keyword>
<dbReference type="GO" id="GO:0008270">
    <property type="term" value="F:zinc ion binding"/>
    <property type="evidence" value="ECO:0007669"/>
    <property type="project" value="UniProtKB-UniRule"/>
</dbReference>
<evidence type="ECO:0000256" key="7">
    <source>
        <dbReference type="HAMAP-Rule" id="MF_00372"/>
    </source>
</evidence>
<proteinExistence type="inferred from homology"/>
<dbReference type="InterPro" id="IPR006680">
    <property type="entry name" value="Amidohydro-rel"/>
</dbReference>
<accession>A0A060DLS3</accession>
<dbReference type="HAMAP" id="MF_00372">
    <property type="entry name" value="HutI"/>
    <property type="match status" value="1"/>
</dbReference>
<dbReference type="GO" id="GO:0019557">
    <property type="term" value="P:L-histidine catabolic process to glutamate and formate"/>
    <property type="evidence" value="ECO:0007669"/>
    <property type="project" value="UniProtKB-UniPathway"/>
</dbReference>
<feature type="binding site" evidence="7">
    <location>
        <position position="69"/>
    </location>
    <ligand>
        <name>Zn(2+)</name>
        <dbReference type="ChEBI" id="CHEBI:29105"/>
    </ligand>
</feature>
<keyword evidence="4 7" id="KW-0369">Histidine metabolism</keyword>
<dbReference type="InterPro" id="IPR011059">
    <property type="entry name" value="Metal-dep_hydrolase_composite"/>
</dbReference>
<evidence type="ECO:0000313" key="10">
    <source>
        <dbReference type="Proteomes" id="UP000027186"/>
    </source>
</evidence>
<feature type="binding site" evidence="7">
    <location>
        <position position="67"/>
    </location>
    <ligand>
        <name>Zn(2+)</name>
        <dbReference type="ChEBI" id="CHEBI:29105"/>
    </ligand>
</feature>
<feature type="binding site" evidence="7">
    <location>
        <position position="240"/>
    </location>
    <ligand>
        <name>4-imidazolone-5-propanoate</name>
        <dbReference type="ChEBI" id="CHEBI:77893"/>
    </ligand>
</feature>
<evidence type="ECO:0000313" key="9">
    <source>
        <dbReference type="EMBL" id="AIB13852.1"/>
    </source>
</evidence>
<protein>
    <recommendedName>
        <fullName evidence="1 7">Imidazolonepropionase</fullName>
        <ecNumber evidence="1 7">3.5.2.7</ecNumber>
    </recommendedName>
    <alternativeName>
        <fullName evidence="7">Imidazolone-5-propionate hydrolase</fullName>
    </alternativeName>
</protein>
<feature type="binding site" evidence="7">
    <location>
        <position position="76"/>
    </location>
    <ligand>
        <name>4-imidazolone-5-propanoate</name>
        <dbReference type="ChEBI" id="CHEBI:77893"/>
    </ligand>
</feature>
<feature type="binding site" evidence="7">
    <location>
        <position position="312"/>
    </location>
    <ligand>
        <name>Zn(2+)</name>
        <dbReference type="ChEBI" id="CHEBI:29105"/>
    </ligand>
</feature>
<dbReference type="UniPathway" id="UPA00379">
    <property type="reaction ID" value="UER00551"/>
</dbReference>
<dbReference type="EMBL" id="CP007794">
    <property type="protein sequence ID" value="AIB13852.1"/>
    <property type="molecule type" value="Genomic_DNA"/>
</dbReference>
<feature type="binding site" evidence="7">
    <location>
        <position position="314"/>
    </location>
    <ligand>
        <name>N-formimidoyl-L-glutamate</name>
        <dbReference type="ChEBI" id="CHEBI:58928"/>
    </ligand>
</feature>
<dbReference type="InterPro" id="IPR032466">
    <property type="entry name" value="Metal_Hydrolase"/>
</dbReference>
<dbReference type="Gene3D" id="3.20.20.140">
    <property type="entry name" value="Metal-dependent hydrolases"/>
    <property type="match status" value="1"/>
</dbReference>
<organism evidence="9 10">
    <name type="scientific">Azospirillum argentinense</name>
    <dbReference type="NCBI Taxonomy" id="2970906"/>
    <lineage>
        <taxon>Bacteria</taxon>
        <taxon>Pseudomonadati</taxon>
        <taxon>Pseudomonadota</taxon>
        <taxon>Alphaproteobacteria</taxon>
        <taxon>Rhodospirillales</taxon>
        <taxon>Azospirillaceae</taxon>
        <taxon>Azospirillum</taxon>
    </lineage>
</organism>
<dbReference type="CDD" id="cd01296">
    <property type="entry name" value="Imidazolone-5PH"/>
    <property type="match status" value="1"/>
</dbReference>
<evidence type="ECO:0000256" key="3">
    <source>
        <dbReference type="ARBA" id="ARBA00022801"/>
    </source>
</evidence>
<keyword evidence="6 7" id="KW-0408">Iron</keyword>
<geneLocation type="plasmid" evidence="9 10">
    <name>AbAZ39_p1</name>
</geneLocation>
<feature type="binding site" evidence="7">
    <location>
        <position position="316"/>
    </location>
    <ligand>
        <name>N-formimidoyl-L-glutamate</name>
        <dbReference type="ChEBI" id="CHEBI:58928"/>
    </ligand>
</feature>
<feature type="binding site" evidence="7">
    <location>
        <position position="69"/>
    </location>
    <ligand>
        <name>Fe(3+)</name>
        <dbReference type="ChEBI" id="CHEBI:29034"/>
    </ligand>
</feature>
<gene>
    <name evidence="7" type="primary">hutI</name>
    <name evidence="9" type="ORF">ABAZ39_18095</name>
</gene>
<feature type="binding site" evidence="7">
    <location>
        <position position="172"/>
    </location>
    <ligand>
        <name>4-imidazolone-5-propanoate</name>
        <dbReference type="ChEBI" id="CHEBI:77893"/>
    </ligand>
</feature>
<dbReference type="Pfam" id="PF01979">
    <property type="entry name" value="Amidohydro_1"/>
    <property type="match status" value="1"/>
</dbReference>
<feature type="binding site" evidence="7">
    <location>
        <position position="139"/>
    </location>
    <ligand>
        <name>4-imidazolone-5-propanoate</name>
        <dbReference type="ChEBI" id="CHEBI:77893"/>
    </ligand>
</feature>
<comment type="catalytic activity">
    <reaction evidence="7">
        <text>4-imidazolone-5-propanoate + H2O = N-formimidoyl-L-glutamate</text>
        <dbReference type="Rhea" id="RHEA:23660"/>
        <dbReference type="ChEBI" id="CHEBI:15377"/>
        <dbReference type="ChEBI" id="CHEBI:58928"/>
        <dbReference type="ChEBI" id="CHEBI:77893"/>
        <dbReference type="EC" id="3.5.2.7"/>
    </reaction>
</comment>
<evidence type="ECO:0000256" key="5">
    <source>
        <dbReference type="ARBA" id="ARBA00022833"/>
    </source>
</evidence>